<dbReference type="GO" id="GO:0006412">
    <property type="term" value="P:translation"/>
    <property type="evidence" value="ECO:0007669"/>
    <property type="project" value="InterPro"/>
</dbReference>
<dbReference type="InterPro" id="IPR023591">
    <property type="entry name" value="Ribosomal_uS2_flav_dom_sf"/>
</dbReference>
<evidence type="ECO:0000256" key="2">
    <source>
        <dbReference type="ARBA" id="ARBA00022980"/>
    </source>
</evidence>
<dbReference type="PANTHER" id="PTHR12534">
    <property type="entry name" value="30S RIBOSOMAL PROTEIN S2 PROKARYOTIC AND ORGANELLAR"/>
    <property type="match status" value="1"/>
</dbReference>
<feature type="region of interest" description="Disordered" evidence="4">
    <location>
        <begin position="338"/>
        <end position="396"/>
    </location>
</feature>
<proteinExistence type="inferred from homology"/>
<dbReference type="GO" id="GO:0005763">
    <property type="term" value="C:mitochondrial small ribosomal subunit"/>
    <property type="evidence" value="ECO:0007669"/>
    <property type="project" value="TreeGrafter"/>
</dbReference>
<keyword evidence="3" id="KW-0687">Ribonucleoprotein</keyword>
<name>A0A8H3G325_9LECA</name>
<keyword evidence="6" id="KW-1185">Reference proteome</keyword>
<comment type="similarity">
    <text evidence="1">Belongs to the universal ribosomal protein uS2 family.</text>
</comment>
<reference evidence="5" key="1">
    <citation type="submission" date="2021-03" db="EMBL/GenBank/DDBJ databases">
        <authorList>
            <person name="Tagirdzhanova G."/>
        </authorList>
    </citation>
    <scope>NUCLEOTIDE SEQUENCE</scope>
</reference>
<sequence length="396" mass="43570">MILRQATKRSGRCIFCSLQANRSVTTRADLAIPRHNLLEEPITGPRDVKEQAKKVVKMPYSSPMSKATLERFKLMQYWARTSRTFGSEMEEAYTPDTVIDDPPSADEVTLELLMASQTHMGHSTSLWNPMNSRYIFGARQGIHIISLEATASHLKRAARVVEGVAARAGLILFVGTRKGQRAAVIKAAQRTGGCHLFTKWAPGSITNGLQLLKKSVIKPVDVLDREIPGYEEELVEKVAMLKPDLVICFNPMENKVLLHECALHCIPSIGVIDTDADPTTVTYPIPANDDSIRSIDLIAGVLGKAGEKGNLARIEAAKNGRPLAYKSFDLTSIAFSDNQEDTAGRRPNDVTQTRRRGRLGARDNVADLSRDVSFSDDFDSDEEVSQELKNPQGPGS</sequence>
<evidence type="ECO:0000313" key="5">
    <source>
        <dbReference type="EMBL" id="CAF9932248.1"/>
    </source>
</evidence>
<dbReference type="HAMAP" id="MF_00291_B">
    <property type="entry name" value="Ribosomal_uS2_B"/>
    <property type="match status" value="1"/>
</dbReference>
<dbReference type="NCBIfam" id="TIGR01011">
    <property type="entry name" value="rpsB_bact"/>
    <property type="match status" value="1"/>
</dbReference>
<comment type="caution">
    <text evidence="5">The sequence shown here is derived from an EMBL/GenBank/DDBJ whole genome shotgun (WGS) entry which is preliminary data.</text>
</comment>
<dbReference type="SUPFAM" id="SSF52313">
    <property type="entry name" value="Ribosomal protein S2"/>
    <property type="match status" value="1"/>
</dbReference>
<evidence type="ECO:0000256" key="4">
    <source>
        <dbReference type="SAM" id="MobiDB-lite"/>
    </source>
</evidence>
<evidence type="ECO:0000256" key="3">
    <source>
        <dbReference type="ARBA" id="ARBA00023274"/>
    </source>
</evidence>
<dbReference type="Pfam" id="PF00318">
    <property type="entry name" value="Ribosomal_S2"/>
    <property type="match status" value="1"/>
</dbReference>
<keyword evidence="2" id="KW-0689">Ribosomal protein</keyword>
<feature type="compositionally biased region" description="Acidic residues" evidence="4">
    <location>
        <begin position="374"/>
        <end position="385"/>
    </location>
</feature>
<dbReference type="EMBL" id="CAJPDQ010000043">
    <property type="protein sequence ID" value="CAF9932248.1"/>
    <property type="molecule type" value="Genomic_DNA"/>
</dbReference>
<dbReference type="PROSITE" id="PS00962">
    <property type="entry name" value="RIBOSOMAL_S2_1"/>
    <property type="match status" value="1"/>
</dbReference>
<gene>
    <name evidence="5" type="ORF">GOMPHAMPRED_006531</name>
</gene>
<dbReference type="OrthoDB" id="2320368at2759"/>
<dbReference type="InterPro" id="IPR005706">
    <property type="entry name" value="Ribosomal_uS2_bac/mit/plastid"/>
</dbReference>
<dbReference type="InterPro" id="IPR018130">
    <property type="entry name" value="Ribosomal_uS2_CS"/>
</dbReference>
<protein>
    <recommendedName>
        <fullName evidence="7">Ribosomal protein S2</fullName>
    </recommendedName>
</protein>
<dbReference type="PANTHER" id="PTHR12534:SF0">
    <property type="entry name" value="SMALL RIBOSOMAL SUBUNIT PROTEIN US2M"/>
    <property type="match status" value="1"/>
</dbReference>
<feature type="compositionally biased region" description="Basic and acidic residues" evidence="4">
    <location>
        <begin position="360"/>
        <end position="370"/>
    </location>
</feature>
<dbReference type="Proteomes" id="UP000664169">
    <property type="component" value="Unassembled WGS sequence"/>
</dbReference>
<organism evidence="5 6">
    <name type="scientific">Gomphillus americanus</name>
    <dbReference type="NCBI Taxonomy" id="1940652"/>
    <lineage>
        <taxon>Eukaryota</taxon>
        <taxon>Fungi</taxon>
        <taxon>Dikarya</taxon>
        <taxon>Ascomycota</taxon>
        <taxon>Pezizomycotina</taxon>
        <taxon>Lecanoromycetes</taxon>
        <taxon>OSLEUM clade</taxon>
        <taxon>Ostropomycetidae</taxon>
        <taxon>Ostropales</taxon>
        <taxon>Graphidaceae</taxon>
        <taxon>Gomphilloideae</taxon>
        <taxon>Gomphillus</taxon>
    </lineage>
</organism>
<dbReference type="CDD" id="cd01425">
    <property type="entry name" value="RPS2"/>
    <property type="match status" value="1"/>
</dbReference>
<dbReference type="AlphaFoldDB" id="A0A8H3G325"/>
<dbReference type="GO" id="GO:0003735">
    <property type="term" value="F:structural constituent of ribosome"/>
    <property type="evidence" value="ECO:0007669"/>
    <property type="project" value="InterPro"/>
</dbReference>
<accession>A0A8H3G325</accession>
<dbReference type="PRINTS" id="PR00395">
    <property type="entry name" value="RIBOSOMALS2"/>
</dbReference>
<dbReference type="InterPro" id="IPR001865">
    <property type="entry name" value="Ribosomal_uS2"/>
</dbReference>
<evidence type="ECO:0000313" key="6">
    <source>
        <dbReference type="Proteomes" id="UP000664169"/>
    </source>
</evidence>
<evidence type="ECO:0000256" key="1">
    <source>
        <dbReference type="ARBA" id="ARBA00006242"/>
    </source>
</evidence>
<evidence type="ECO:0008006" key="7">
    <source>
        <dbReference type="Google" id="ProtNLM"/>
    </source>
</evidence>
<dbReference type="Gene3D" id="3.40.50.10490">
    <property type="entry name" value="Glucose-6-phosphate isomerase like protein, domain 1"/>
    <property type="match status" value="1"/>
</dbReference>